<evidence type="ECO:0000256" key="1">
    <source>
        <dbReference type="SAM" id="Phobius"/>
    </source>
</evidence>
<accession>A0A0R1ZL43</accession>
<dbReference type="STRING" id="1423820.FC64_GL000937"/>
<dbReference type="PATRIC" id="fig|1423820.4.peg.961"/>
<keyword evidence="1" id="KW-0472">Membrane</keyword>
<keyword evidence="1" id="KW-0812">Transmembrane</keyword>
<feature type="transmembrane region" description="Helical" evidence="1">
    <location>
        <begin position="141"/>
        <end position="162"/>
    </location>
</feature>
<dbReference type="AlphaFoldDB" id="A0A0R1ZL43"/>
<feature type="transmembrane region" description="Helical" evidence="1">
    <location>
        <begin position="72"/>
        <end position="95"/>
    </location>
</feature>
<reference evidence="2 3" key="1">
    <citation type="journal article" date="2015" name="Genome Announc.">
        <title>Expanding the biotechnology potential of lactobacilli through comparative genomics of 213 strains and associated genera.</title>
        <authorList>
            <person name="Sun Z."/>
            <person name="Harris H.M."/>
            <person name="McCann A."/>
            <person name="Guo C."/>
            <person name="Argimon S."/>
            <person name="Zhang W."/>
            <person name="Yang X."/>
            <person name="Jeffery I.B."/>
            <person name="Cooney J.C."/>
            <person name="Kagawa T.F."/>
            <person name="Liu W."/>
            <person name="Song Y."/>
            <person name="Salvetti E."/>
            <person name="Wrobel A."/>
            <person name="Rasinkangas P."/>
            <person name="Parkhill J."/>
            <person name="Rea M.C."/>
            <person name="O'Sullivan O."/>
            <person name="Ritari J."/>
            <person name="Douillard F.P."/>
            <person name="Paul Ross R."/>
            <person name="Yang R."/>
            <person name="Briner A.E."/>
            <person name="Felis G.E."/>
            <person name="de Vos W.M."/>
            <person name="Barrangou R."/>
            <person name="Klaenhammer T.R."/>
            <person name="Caufield P.W."/>
            <person name="Cui Y."/>
            <person name="Zhang H."/>
            <person name="O'Toole P.W."/>
        </authorList>
    </citation>
    <scope>NUCLEOTIDE SEQUENCE [LARGE SCALE GENOMIC DNA]</scope>
    <source>
        <strain evidence="2 3">DSM 20653</strain>
    </source>
</reference>
<evidence type="ECO:0000313" key="2">
    <source>
        <dbReference type="EMBL" id="KRM51747.1"/>
    </source>
</evidence>
<protein>
    <submittedName>
        <fullName evidence="2">Uncharacterized protein</fullName>
    </submittedName>
</protein>
<dbReference type="Proteomes" id="UP000051291">
    <property type="component" value="Unassembled WGS sequence"/>
</dbReference>
<feature type="transmembrane region" description="Helical" evidence="1">
    <location>
        <begin position="218"/>
        <end position="242"/>
    </location>
</feature>
<proteinExistence type="predicted"/>
<evidence type="ECO:0000313" key="3">
    <source>
        <dbReference type="Proteomes" id="UP000051291"/>
    </source>
</evidence>
<keyword evidence="1" id="KW-1133">Transmembrane helix</keyword>
<dbReference type="EMBL" id="AYYZ01000029">
    <property type="protein sequence ID" value="KRM51747.1"/>
    <property type="molecule type" value="Genomic_DNA"/>
</dbReference>
<feature type="transmembrane region" description="Helical" evidence="1">
    <location>
        <begin position="115"/>
        <end position="135"/>
    </location>
</feature>
<gene>
    <name evidence="2" type="ORF">FC64_GL000937</name>
</gene>
<comment type="caution">
    <text evidence="2">The sequence shown here is derived from an EMBL/GenBank/DDBJ whole genome shotgun (WGS) entry which is preliminary data.</text>
</comment>
<name>A0A0R1ZL43_9LACO</name>
<keyword evidence="3" id="KW-1185">Reference proteome</keyword>
<sequence length="293" mass="33982">MKSKKLYGASFEESQNLVDKKFVIKSLKESSNKQDNGRLEGKIFTFLLGPLVIKFVEFFKNHGGPSAFSDKLFWSNSIFNALFYITLTFSMIFILESVFCKVQYSKRKINREYSYTTRILGALSWFCICGVMAFLSATGSALNSVFMEYFYVALIIFLYWLINHKLNQNIIITLYNHGKRNDVLSKAEKITNFISKYVLILAAVWILIKSVITGYQDLIGALTVDTCPLLMACIMYAGLYIYKQDIVQGYYLKKYSEQYRQLYGFSKEEWYGVGIKDDERMKLVAKHLKEMEN</sequence>
<feature type="transmembrane region" description="Helical" evidence="1">
    <location>
        <begin position="194"/>
        <end position="212"/>
    </location>
</feature>
<organism evidence="2 3">
    <name type="scientific">Ligilactobacillus araffinosus DSM 20653</name>
    <dbReference type="NCBI Taxonomy" id="1423820"/>
    <lineage>
        <taxon>Bacteria</taxon>
        <taxon>Bacillati</taxon>
        <taxon>Bacillota</taxon>
        <taxon>Bacilli</taxon>
        <taxon>Lactobacillales</taxon>
        <taxon>Lactobacillaceae</taxon>
        <taxon>Ligilactobacillus</taxon>
    </lineage>
</organism>